<dbReference type="GO" id="GO:0003977">
    <property type="term" value="F:UDP-N-acetylglucosamine diphosphorylase activity"/>
    <property type="evidence" value="ECO:0007669"/>
    <property type="project" value="UniProtKB-EC"/>
</dbReference>
<dbReference type="AlphaFoldDB" id="A0A383BHD3"/>
<keyword evidence="12" id="KW-0511">Multifunctional enzyme</keyword>
<dbReference type="GO" id="GO:0005737">
    <property type="term" value="C:cytoplasm"/>
    <property type="evidence" value="ECO:0007669"/>
    <property type="project" value="UniProtKB-SubCell"/>
</dbReference>
<evidence type="ECO:0000256" key="5">
    <source>
        <dbReference type="ARBA" id="ARBA00022490"/>
    </source>
</evidence>
<comment type="similarity">
    <text evidence="4">In the N-terminal section; belongs to the N-acetylglucosamine-1-phosphate uridyltransferase family.</text>
</comment>
<keyword evidence="10" id="KW-0133">Cell shape</keyword>
<comment type="subcellular location">
    <subcellularLocation>
        <location evidence="2">Cytoplasm</location>
    </subcellularLocation>
</comment>
<keyword evidence="8" id="KW-0479">Metal-binding</keyword>
<keyword evidence="6" id="KW-0808">Transferase</keyword>
<evidence type="ECO:0000256" key="11">
    <source>
        <dbReference type="ARBA" id="ARBA00022984"/>
    </source>
</evidence>
<sequence>MADTVTKLLFARSEADSCSIAVLGFKLENPMGYGRLRCAADGSLEEIVEDLEATESERQIKLCNSGVMAFDGGALFEFLDNVGKDNSKGEYYLTDVISCARSNGKSCIVLEAPADELHGINSRSDLGRAELIMQERLRSRAFSSGVTLQDPASTWMCADTRFGHDVTIEPNVFMGPGVIIGDRVLIRAFSHLEGVQIEAGAVIGPFARLRPGAVIGEGAKVGNFVEIKSATLEAGVKINHLSYIGD</sequence>
<keyword evidence="14" id="KW-0961">Cell wall biogenesis/degradation</keyword>
<dbReference type="GO" id="GO:0071555">
    <property type="term" value="P:cell wall organization"/>
    <property type="evidence" value="ECO:0007669"/>
    <property type="project" value="UniProtKB-KW"/>
</dbReference>
<dbReference type="SUPFAM" id="SSF53448">
    <property type="entry name" value="Nucleotide-diphospho-sugar transferases"/>
    <property type="match status" value="1"/>
</dbReference>
<dbReference type="Pfam" id="PF00132">
    <property type="entry name" value="Hexapep"/>
    <property type="match status" value="2"/>
</dbReference>
<evidence type="ECO:0000256" key="7">
    <source>
        <dbReference type="ARBA" id="ARBA00022695"/>
    </source>
</evidence>
<evidence type="ECO:0000256" key="8">
    <source>
        <dbReference type="ARBA" id="ARBA00022723"/>
    </source>
</evidence>
<evidence type="ECO:0000256" key="13">
    <source>
        <dbReference type="ARBA" id="ARBA00023315"/>
    </source>
</evidence>
<evidence type="ECO:0000256" key="2">
    <source>
        <dbReference type="ARBA" id="ARBA00004496"/>
    </source>
</evidence>
<comment type="cofactor">
    <cofactor evidence="1">
        <name>Mg(2+)</name>
        <dbReference type="ChEBI" id="CHEBI:18420"/>
    </cofactor>
</comment>
<evidence type="ECO:0000256" key="6">
    <source>
        <dbReference type="ARBA" id="ARBA00022679"/>
    </source>
</evidence>
<keyword evidence="13" id="KW-0012">Acyltransferase</keyword>
<evidence type="ECO:0000313" key="17">
    <source>
        <dbReference type="EMBL" id="SVE18805.1"/>
    </source>
</evidence>
<evidence type="ECO:0000256" key="12">
    <source>
        <dbReference type="ARBA" id="ARBA00023268"/>
    </source>
</evidence>
<dbReference type="PANTHER" id="PTHR43584">
    <property type="entry name" value="NUCLEOTIDYL TRANSFERASE"/>
    <property type="match status" value="1"/>
</dbReference>
<evidence type="ECO:0000256" key="9">
    <source>
        <dbReference type="ARBA" id="ARBA00022842"/>
    </source>
</evidence>
<evidence type="ECO:0000256" key="1">
    <source>
        <dbReference type="ARBA" id="ARBA00001946"/>
    </source>
</evidence>
<dbReference type="InterPro" id="IPR029044">
    <property type="entry name" value="Nucleotide-diphossugar_trans"/>
</dbReference>
<gene>
    <name evidence="17" type="ORF">METZ01_LOCUS471659</name>
</gene>
<evidence type="ECO:0000256" key="15">
    <source>
        <dbReference type="ARBA" id="ARBA00048247"/>
    </source>
</evidence>
<evidence type="ECO:0000256" key="4">
    <source>
        <dbReference type="ARBA" id="ARBA00007947"/>
    </source>
</evidence>
<feature type="non-terminal residue" evidence="17">
    <location>
        <position position="246"/>
    </location>
</feature>
<comment type="similarity">
    <text evidence="3">In the C-terminal section; belongs to the transferase hexapeptide repeat family.</text>
</comment>
<evidence type="ECO:0000256" key="3">
    <source>
        <dbReference type="ARBA" id="ARBA00007707"/>
    </source>
</evidence>
<dbReference type="GO" id="GO:0009252">
    <property type="term" value="P:peptidoglycan biosynthetic process"/>
    <property type="evidence" value="ECO:0007669"/>
    <property type="project" value="UniProtKB-KW"/>
</dbReference>
<protein>
    <recommendedName>
        <fullName evidence="18">Nucleotidyl transferase domain-containing protein</fullName>
    </recommendedName>
</protein>
<evidence type="ECO:0008006" key="18">
    <source>
        <dbReference type="Google" id="ProtNLM"/>
    </source>
</evidence>
<dbReference type="InterPro" id="IPR050065">
    <property type="entry name" value="GlmU-like"/>
</dbReference>
<keyword evidence="11" id="KW-0573">Peptidoglycan synthesis</keyword>
<dbReference type="InterPro" id="IPR011004">
    <property type="entry name" value="Trimer_LpxA-like_sf"/>
</dbReference>
<dbReference type="GO" id="GO:0008360">
    <property type="term" value="P:regulation of cell shape"/>
    <property type="evidence" value="ECO:0007669"/>
    <property type="project" value="UniProtKB-KW"/>
</dbReference>
<dbReference type="InterPro" id="IPR001451">
    <property type="entry name" value="Hexapep"/>
</dbReference>
<evidence type="ECO:0000256" key="10">
    <source>
        <dbReference type="ARBA" id="ARBA00022960"/>
    </source>
</evidence>
<accession>A0A383BHD3</accession>
<dbReference type="PANTHER" id="PTHR43584:SF3">
    <property type="entry name" value="BIFUNCTIONAL PROTEIN GLMU"/>
    <property type="match status" value="1"/>
</dbReference>
<dbReference type="Gene3D" id="2.160.10.10">
    <property type="entry name" value="Hexapeptide repeat proteins"/>
    <property type="match status" value="1"/>
</dbReference>
<keyword evidence="7" id="KW-0548">Nucleotidyltransferase</keyword>
<evidence type="ECO:0000256" key="16">
    <source>
        <dbReference type="ARBA" id="ARBA00048493"/>
    </source>
</evidence>
<name>A0A383BHD3_9ZZZZ</name>
<dbReference type="SUPFAM" id="SSF51161">
    <property type="entry name" value="Trimeric LpxA-like enzymes"/>
    <property type="match status" value="1"/>
</dbReference>
<keyword evidence="5" id="KW-0963">Cytoplasm</keyword>
<dbReference type="EMBL" id="UINC01200083">
    <property type="protein sequence ID" value="SVE18805.1"/>
    <property type="molecule type" value="Genomic_DNA"/>
</dbReference>
<comment type="catalytic activity">
    <reaction evidence="15">
        <text>alpha-D-glucosamine 1-phosphate + acetyl-CoA = N-acetyl-alpha-D-glucosamine 1-phosphate + CoA + H(+)</text>
        <dbReference type="Rhea" id="RHEA:13725"/>
        <dbReference type="ChEBI" id="CHEBI:15378"/>
        <dbReference type="ChEBI" id="CHEBI:57287"/>
        <dbReference type="ChEBI" id="CHEBI:57288"/>
        <dbReference type="ChEBI" id="CHEBI:57776"/>
        <dbReference type="ChEBI" id="CHEBI:58516"/>
        <dbReference type="EC" id="2.3.1.157"/>
    </reaction>
</comment>
<dbReference type="GO" id="GO:0019134">
    <property type="term" value="F:glucosamine-1-phosphate N-acetyltransferase activity"/>
    <property type="evidence" value="ECO:0007669"/>
    <property type="project" value="UniProtKB-EC"/>
</dbReference>
<comment type="catalytic activity">
    <reaction evidence="16">
        <text>N-acetyl-alpha-D-glucosamine 1-phosphate + UTP + H(+) = UDP-N-acetyl-alpha-D-glucosamine + diphosphate</text>
        <dbReference type="Rhea" id="RHEA:13509"/>
        <dbReference type="ChEBI" id="CHEBI:15378"/>
        <dbReference type="ChEBI" id="CHEBI:33019"/>
        <dbReference type="ChEBI" id="CHEBI:46398"/>
        <dbReference type="ChEBI" id="CHEBI:57705"/>
        <dbReference type="ChEBI" id="CHEBI:57776"/>
        <dbReference type="EC" id="2.7.7.23"/>
    </reaction>
</comment>
<organism evidence="17">
    <name type="scientific">marine metagenome</name>
    <dbReference type="NCBI Taxonomy" id="408172"/>
    <lineage>
        <taxon>unclassified sequences</taxon>
        <taxon>metagenomes</taxon>
        <taxon>ecological metagenomes</taxon>
    </lineage>
</organism>
<evidence type="ECO:0000256" key="14">
    <source>
        <dbReference type="ARBA" id="ARBA00023316"/>
    </source>
</evidence>
<reference evidence="17" key="1">
    <citation type="submission" date="2018-05" db="EMBL/GenBank/DDBJ databases">
        <authorList>
            <person name="Lanie J.A."/>
            <person name="Ng W.-L."/>
            <person name="Kazmierczak K.M."/>
            <person name="Andrzejewski T.M."/>
            <person name="Davidsen T.M."/>
            <person name="Wayne K.J."/>
            <person name="Tettelin H."/>
            <person name="Glass J.I."/>
            <person name="Rusch D."/>
            <person name="Podicherti R."/>
            <person name="Tsui H.-C.T."/>
            <person name="Winkler M.E."/>
        </authorList>
    </citation>
    <scope>NUCLEOTIDE SEQUENCE</scope>
</reference>
<dbReference type="GO" id="GO:0046872">
    <property type="term" value="F:metal ion binding"/>
    <property type="evidence" value="ECO:0007669"/>
    <property type="project" value="UniProtKB-KW"/>
</dbReference>
<keyword evidence="9" id="KW-0460">Magnesium</keyword>
<proteinExistence type="inferred from homology"/>
<dbReference type="Gene3D" id="3.90.550.10">
    <property type="entry name" value="Spore Coat Polysaccharide Biosynthesis Protein SpsA, Chain A"/>
    <property type="match status" value="1"/>
</dbReference>